<organism evidence="1">
    <name type="scientific">marine metagenome</name>
    <dbReference type="NCBI Taxonomy" id="408172"/>
    <lineage>
        <taxon>unclassified sequences</taxon>
        <taxon>metagenomes</taxon>
        <taxon>ecological metagenomes</taxon>
    </lineage>
</organism>
<dbReference type="EMBL" id="UINC01154199">
    <property type="protein sequence ID" value="SVD49351.1"/>
    <property type="molecule type" value="Genomic_DNA"/>
</dbReference>
<dbReference type="AlphaFoldDB" id="A0A382VTY6"/>
<reference evidence="1" key="1">
    <citation type="submission" date="2018-05" db="EMBL/GenBank/DDBJ databases">
        <authorList>
            <person name="Lanie J.A."/>
            <person name="Ng W.-L."/>
            <person name="Kazmierczak K.M."/>
            <person name="Andrzejewski T.M."/>
            <person name="Davidsen T.M."/>
            <person name="Wayne K.J."/>
            <person name="Tettelin H."/>
            <person name="Glass J.I."/>
            <person name="Rusch D."/>
            <person name="Podicherti R."/>
            <person name="Tsui H.-C.T."/>
            <person name="Winkler M.E."/>
        </authorList>
    </citation>
    <scope>NUCLEOTIDE SEQUENCE</scope>
</reference>
<name>A0A382VTY6_9ZZZZ</name>
<accession>A0A382VTY6</accession>
<evidence type="ECO:0000313" key="1">
    <source>
        <dbReference type="EMBL" id="SVD49351.1"/>
    </source>
</evidence>
<sequence>MVKRKYQGCCYALWFGHGFDIWGECDMETIGRRSRL</sequence>
<gene>
    <name evidence="1" type="ORF">METZ01_LOCUS402205</name>
</gene>
<protein>
    <submittedName>
        <fullName evidence="1">Uncharacterized protein</fullName>
    </submittedName>
</protein>
<proteinExistence type="predicted"/>